<dbReference type="EMBL" id="CACRXK020018655">
    <property type="protein sequence ID" value="CAB4032747.1"/>
    <property type="molecule type" value="Genomic_DNA"/>
</dbReference>
<proteinExistence type="predicted"/>
<keyword evidence="2" id="KW-1185">Reference proteome</keyword>
<feature type="non-terminal residue" evidence="1">
    <location>
        <position position="131"/>
    </location>
</feature>
<evidence type="ECO:0000313" key="1">
    <source>
        <dbReference type="EMBL" id="CAB4032747.1"/>
    </source>
</evidence>
<reference evidence="1" key="1">
    <citation type="submission" date="2020-04" db="EMBL/GenBank/DDBJ databases">
        <authorList>
            <person name="Alioto T."/>
            <person name="Alioto T."/>
            <person name="Gomez Garrido J."/>
        </authorList>
    </citation>
    <scope>NUCLEOTIDE SEQUENCE</scope>
    <source>
        <strain evidence="1">A484AB</strain>
    </source>
</reference>
<gene>
    <name evidence="1" type="ORF">PACLA_8A017541</name>
</gene>
<protein>
    <submittedName>
        <fullName evidence="1">Uncharacterized protein</fullName>
    </submittedName>
</protein>
<dbReference type="AlphaFoldDB" id="A0A7D9LH25"/>
<dbReference type="OrthoDB" id="5988870at2759"/>
<dbReference type="Proteomes" id="UP001152795">
    <property type="component" value="Unassembled WGS sequence"/>
</dbReference>
<sequence>MAGDFYGIPDAPIINPSFPDRVDDGARQRFKNAYNTLAVTPNEGKYKEQLDKLLKLLADDTKNAGKPGKCLHSNREWDEATGGWWPFGVPYRYGQMMKLAEKNYDHFQPQAKTAYVVGHELAIEKALEAGT</sequence>
<evidence type="ECO:0000313" key="2">
    <source>
        <dbReference type="Proteomes" id="UP001152795"/>
    </source>
</evidence>
<accession>A0A7D9LH25</accession>
<organism evidence="1 2">
    <name type="scientific">Paramuricea clavata</name>
    <name type="common">Red gorgonian</name>
    <name type="synonym">Violescent sea-whip</name>
    <dbReference type="NCBI Taxonomy" id="317549"/>
    <lineage>
        <taxon>Eukaryota</taxon>
        <taxon>Metazoa</taxon>
        <taxon>Cnidaria</taxon>
        <taxon>Anthozoa</taxon>
        <taxon>Octocorallia</taxon>
        <taxon>Malacalcyonacea</taxon>
        <taxon>Plexauridae</taxon>
        <taxon>Paramuricea</taxon>
    </lineage>
</organism>
<comment type="caution">
    <text evidence="1">The sequence shown here is derived from an EMBL/GenBank/DDBJ whole genome shotgun (WGS) entry which is preliminary data.</text>
</comment>
<name>A0A7D9LH25_PARCT</name>